<dbReference type="Proteomes" id="UP000269352">
    <property type="component" value="Unassembled WGS sequence"/>
</dbReference>
<protein>
    <recommendedName>
        <fullName evidence="3">Tetratricopeptide repeat protein</fullName>
    </recommendedName>
</protein>
<organism evidence="1 2">
    <name type="scientific">Termititenax aidoneus</name>
    <dbReference type="NCBI Taxonomy" id="2218524"/>
    <lineage>
        <taxon>Bacteria</taxon>
        <taxon>Bacillati</taxon>
        <taxon>Candidatus Margulisiibacteriota</taxon>
        <taxon>Candidatus Termititenacia</taxon>
        <taxon>Candidatus Termititenacales</taxon>
        <taxon>Candidatus Termititenacaceae</taxon>
        <taxon>Candidatus Termititenax</taxon>
    </lineage>
</organism>
<dbReference type="AlphaFoldDB" id="A0A388T8K9"/>
<dbReference type="InterPro" id="IPR011990">
    <property type="entry name" value="TPR-like_helical_dom_sf"/>
</dbReference>
<evidence type="ECO:0000313" key="2">
    <source>
        <dbReference type="Proteomes" id="UP000269352"/>
    </source>
</evidence>
<evidence type="ECO:0008006" key="3">
    <source>
        <dbReference type="Google" id="ProtNLM"/>
    </source>
</evidence>
<comment type="caution">
    <text evidence="1">The sequence shown here is derived from an EMBL/GenBank/DDBJ whole genome shotgun (WGS) entry which is preliminary data.</text>
</comment>
<proteinExistence type="predicted"/>
<evidence type="ECO:0000313" key="1">
    <source>
        <dbReference type="EMBL" id="GBR72957.1"/>
    </source>
</evidence>
<reference evidence="1 2" key="1">
    <citation type="journal article" date="2019" name="ISME J.">
        <title>Genome analyses of uncultured TG2/ZB3 bacteria in 'Margulisbacteria' specifically attached to ectosymbiotic spirochetes of protists in the termite gut.</title>
        <authorList>
            <person name="Utami Y.D."/>
            <person name="Kuwahara H."/>
            <person name="Igai K."/>
            <person name="Murakami T."/>
            <person name="Sugaya K."/>
            <person name="Morikawa T."/>
            <person name="Nagura Y."/>
            <person name="Yuki M."/>
            <person name="Deevong P."/>
            <person name="Inoue T."/>
            <person name="Kihara K."/>
            <person name="Lo N."/>
            <person name="Yamada A."/>
            <person name="Ohkuma M."/>
            <person name="Hongoh Y."/>
        </authorList>
    </citation>
    <scope>NUCLEOTIDE SEQUENCE [LARGE SCALE GENOMIC DNA]</scope>
    <source>
        <strain evidence="1">NkOx7-01</strain>
    </source>
</reference>
<accession>A0A388T8K9</accession>
<gene>
    <name evidence="1" type="ORF">NO1_0413</name>
</gene>
<dbReference type="SUPFAM" id="SSF48452">
    <property type="entry name" value="TPR-like"/>
    <property type="match status" value="1"/>
</dbReference>
<sequence>MRSMLSKKILVFLLLCGILLAAPMRHNEKIKTDYLKYKQLTTQQPNNKDYLFEFAMILAAMGRIEQGGDTLKKINELDENYARAALGKLERSRAAGQDNWWLRFKLGFVYYFLYEEDQGRIDQAKRRIKKNQDSPADQSGQIIARERALITERQPRANRYKEASLANFYLVATKQPEDYLNAWGYAYMATVKAIEKDWPEAKNLIETAVSIEPNAWAIRAAYMEALRQNGNLLAAAGQLTQALKLKAEQESYEKQAFHE</sequence>
<name>A0A388T8K9_TERA1</name>
<dbReference type="EMBL" id="BGZN01000004">
    <property type="protein sequence ID" value="GBR72957.1"/>
    <property type="molecule type" value="Genomic_DNA"/>
</dbReference>
<keyword evidence="2" id="KW-1185">Reference proteome</keyword>
<dbReference type="Gene3D" id="1.25.40.10">
    <property type="entry name" value="Tetratricopeptide repeat domain"/>
    <property type="match status" value="2"/>
</dbReference>